<gene>
    <name evidence="3" type="ORF">E4U56_001061</name>
</gene>
<evidence type="ECO:0000256" key="1">
    <source>
        <dbReference type="SAM" id="MobiDB-lite"/>
    </source>
</evidence>
<feature type="compositionally biased region" description="Basic and acidic residues" evidence="1">
    <location>
        <begin position="143"/>
        <end position="156"/>
    </location>
</feature>
<organism evidence="3 4">
    <name type="scientific">Claviceps arundinis</name>
    <dbReference type="NCBI Taxonomy" id="1623583"/>
    <lineage>
        <taxon>Eukaryota</taxon>
        <taxon>Fungi</taxon>
        <taxon>Dikarya</taxon>
        <taxon>Ascomycota</taxon>
        <taxon>Pezizomycotina</taxon>
        <taxon>Sordariomycetes</taxon>
        <taxon>Hypocreomycetidae</taxon>
        <taxon>Hypocreales</taxon>
        <taxon>Clavicipitaceae</taxon>
        <taxon>Claviceps</taxon>
    </lineage>
</organism>
<dbReference type="Pfam" id="PF19277">
    <property type="entry name" value="GPAT_C"/>
    <property type="match status" value="1"/>
</dbReference>
<accession>A0A9P7SQ97</accession>
<name>A0A9P7SQ97_9HYPO</name>
<dbReference type="AlphaFoldDB" id="A0A9P7SQ97"/>
<proteinExistence type="predicted"/>
<protein>
    <recommendedName>
        <fullName evidence="2">GPAT/DHAPAT C-terminal domain-containing protein</fullName>
    </recommendedName>
</protein>
<dbReference type="OrthoDB" id="10255570at2759"/>
<feature type="region of interest" description="Disordered" evidence="1">
    <location>
        <begin position="125"/>
        <end position="169"/>
    </location>
</feature>
<feature type="non-terminal residue" evidence="3">
    <location>
        <position position="1"/>
    </location>
</feature>
<evidence type="ECO:0000313" key="3">
    <source>
        <dbReference type="EMBL" id="KAG5966854.1"/>
    </source>
</evidence>
<feature type="domain" description="GPAT/DHAPAT C-terminal" evidence="2">
    <location>
        <begin position="10"/>
        <end position="47"/>
    </location>
</feature>
<dbReference type="EMBL" id="SRPS01000129">
    <property type="protein sequence ID" value="KAG5966854.1"/>
    <property type="molecule type" value="Genomic_DNA"/>
</dbReference>
<evidence type="ECO:0000259" key="2">
    <source>
        <dbReference type="Pfam" id="PF19277"/>
    </source>
</evidence>
<evidence type="ECO:0000313" key="4">
    <source>
        <dbReference type="Proteomes" id="UP000784919"/>
    </source>
</evidence>
<dbReference type="Proteomes" id="UP000784919">
    <property type="component" value="Unassembled WGS sequence"/>
</dbReference>
<sequence>ASLIVLPAPQQLGKTLYHQGDLSYFEAVNKETLKNSFTRFQQDQIVHVVKSKDSKIPPRLQLDPAWRPSRDPETGALLAEGPLWDFTEKIASSRREGKNRRDGATVSVRVLRLTDQLGGKLYEEAVEGDKTGKSNNRVPSRLSLEDQEAHRKEVQRKQRKKTRDQRAHL</sequence>
<reference evidence="3" key="1">
    <citation type="journal article" date="2020" name="bioRxiv">
        <title>Whole genome comparisons of ergot fungi reveals the divergence and evolution of species within the genus Claviceps are the result of varying mechanisms driving genome evolution and host range expansion.</title>
        <authorList>
            <person name="Wyka S.A."/>
            <person name="Mondo S.J."/>
            <person name="Liu M."/>
            <person name="Dettman J."/>
            <person name="Nalam V."/>
            <person name="Broders K.D."/>
        </authorList>
    </citation>
    <scope>NUCLEOTIDE SEQUENCE</scope>
    <source>
        <strain evidence="3">CCC 1102</strain>
    </source>
</reference>
<comment type="caution">
    <text evidence="3">The sequence shown here is derived from an EMBL/GenBank/DDBJ whole genome shotgun (WGS) entry which is preliminary data.</text>
</comment>
<dbReference type="InterPro" id="IPR045520">
    <property type="entry name" value="GPAT/DHAPAT_C"/>
</dbReference>